<dbReference type="RefSeq" id="WP_024058322.1">
    <property type="nucleotide sequence ID" value="NZ_JAGZVZ010000018.1"/>
</dbReference>
<comment type="caution">
    <text evidence="2">The sequence shown here is derived from an EMBL/GenBank/DDBJ whole genome shotgun (WGS) entry which is preliminary data.</text>
</comment>
<feature type="signal peptide" evidence="1">
    <location>
        <begin position="1"/>
        <end position="30"/>
    </location>
</feature>
<proteinExistence type="predicted"/>
<name>A0AAJ1EXX2_9ACTO</name>
<evidence type="ECO:0000256" key="1">
    <source>
        <dbReference type="SAM" id="SignalP"/>
    </source>
</evidence>
<reference evidence="2" key="1">
    <citation type="submission" date="2022-01" db="EMBL/GenBank/DDBJ databases">
        <title>Collection of gut derived symbiotic bacterial strains cultured from healthy donors.</title>
        <authorList>
            <person name="Lin H."/>
            <person name="Kohout C."/>
            <person name="Waligurski E."/>
            <person name="Pamer E.G."/>
        </authorList>
    </citation>
    <scope>NUCLEOTIDE SEQUENCE</scope>
    <source>
        <strain evidence="2">DFI.7.46</strain>
    </source>
</reference>
<gene>
    <name evidence="2" type="ORF">L0M99_03690</name>
</gene>
<dbReference type="Proteomes" id="UP001200537">
    <property type="component" value="Unassembled WGS sequence"/>
</dbReference>
<accession>A0AAJ1EXX2</accession>
<organism evidence="2 3">
    <name type="scientific">Varibaculum cambriense</name>
    <dbReference type="NCBI Taxonomy" id="184870"/>
    <lineage>
        <taxon>Bacteria</taxon>
        <taxon>Bacillati</taxon>
        <taxon>Actinomycetota</taxon>
        <taxon>Actinomycetes</taxon>
        <taxon>Actinomycetales</taxon>
        <taxon>Actinomycetaceae</taxon>
        <taxon>Varibaculum</taxon>
    </lineage>
</organism>
<evidence type="ECO:0000313" key="3">
    <source>
        <dbReference type="Proteomes" id="UP001200537"/>
    </source>
</evidence>
<sequence length="104" mass="11269">MKRITPLYRAVTAATAALSLVLTSMGVAHAAEVSKPHTVLIPDTSVASLSNGNNAQLDASEIEESFSQAVNNHQPGKTESIKNLLLRQTSFLIFKKKRIQNLPQ</sequence>
<feature type="chain" id="PRO_5042523015" evidence="1">
    <location>
        <begin position="31"/>
        <end position="104"/>
    </location>
</feature>
<protein>
    <submittedName>
        <fullName evidence="2">Uncharacterized protein</fullName>
    </submittedName>
</protein>
<evidence type="ECO:0000313" key="2">
    <source>
        <dbReference type="EMBL" id="MCG4617601.1"/>
    </source>
</evidence>
<dbReference type="AlphaFoldDB" id="A0AAJ1EXX2"/>
<dbReference type="EMBL" id="JAKNHJ010000005">
    <property type="protein sequence ID" value="MCG4617601.1"/>
    <property type="molecule type" value="Genomic_DNA"/>
</dbReference>
<keyword evidence="1" id="KW-0732">Signal</keyword>